<evidence type="ECO:0000256" key="4">
    <source>
        <dbReference type="ARBA" id="ARBA00022801"/>
    </source>
</evidence>
<gene>
    <name evidence="10" type="primary">blaP</name>
    <name evidence="10" type="ORF">MPOCJGCO_0986</name>
</gene>
<evidence type="ECO:0000256" key="3">
    <source>
        <dbReference type="ARBA" id="ARBA00012865"/>
    </source>
</evidence>
<evidence type="ECO:0000313" key="11">
    <source>
        <dbReference type="Proteomes" id="UP001055057"/>
    </source>
</evidence>
<dbReference type="InterPro" id="IPR045155">
    <property type="entry name" value="Beta-lactam_cat"/>
</dbReference>
<accession>A0ABQ4TV08</accession>
<protein>
    <recommendedName>
        <fullName evidence="3 6">Beta-lactamase</fullName>
        <ecNumber evidence="3 6">3.5.2.6</ecNumber>
    </recommendedName>
</protein>
<evidence type="ECO:0000256" key="8">
    <source>
        <dbReference type="SAM" id="SignalP"/>
    </source>
</evidence>
<dbReference type="RefSeq" id="WP_238181497.1">
    <property type="nucleotide sequence ID" value="NZ_BPRB01000056.1"/>
</dbReference>
<evidence type="ECO:0000259" key="9">
    <source>
        <dbReference type="Pfam" id="PF13354"/>
    </source>
</evidence>
<dbReference type="InterPro" id="IPR012338">
    <property type="entry name" value="Beta-lactam/transpept-like"/>
</dbReference>
<organism evidence="10 11">
    <name type="scientific">Methylobacterium trifolii</name>
    <dbReference type="NCBI Taxonomy" id="1003092"/>
    <lineage>
        <taxon>Bacteria</taxon>
        <taxon>Pseudomonadati</taxon>
        <taxon>Pseudomonadota</taxon>
        <taxon>Alphaproteobacteria</taxon>
        <taxon>Hyphomicrobiales</taxon>
        <taxon>Methylobacteriaceae</taxon>
        <taxon>Methylobacterium</taxon>
    </lineage>
</organism>
<comment type="catalytic activity">
    <reaction evidence="1 6">
        <text>a beta-lactam + H2O = a substituted beta-amino acid</text>
        <dbReference type="Rhea" id="RHEA:20401"/>
        <dbReference type="ChEBI" id="CHEBI:15377"/>
        <dbReference type="ChEBI" id="CHEBI:35627"/>
        <dbReference type="ChEBI" id="CHEBI:140347"/>
        <dbReference type="EC" id="3.5.2.6"/>
    </reaction>
</comment>
<comment type="similarity">
    <text evidence="2 6">Belongs to the class-A beta-lactamase family.</text>
</comment>
<dbReference type="InterPro" id="IPR000871">
    <property type="entry name" value="Beta-lactam_class-A"/>
</dbReference>
<sequence>MQPWTRRQACLGLGSVLALAPGLSRAADSLAAAQAGIGEIESGLGGRVGVAVRDTGTGRALLYRADEAFPLCSTFKMLAAAAILARVDAGAERLDRIVTYDRAGLDAYAPVTGAALDASGTGRMALGAVCEAALVWSDNTAGNLMLQALGGPPALTAWLRGISDPESRLDRTEPDLNTAIPGDPRDTTRPAAMLADLQAILLGDALSPAGRERLEGWMVAARTGGKRLRAGLPPDWRVGDKTGTGDNATANVVAILRPPGRAPILAALYMTGSDSTPAARDAAHAAIGRLIAATL</sequence>
<keyword evidence="5 6" id="KW-0046">Antibiotic resistance</keyword>
<dbReference type="NCBIfam" id="NF033103">
    <property type="entry name" value="bla_class_A"/>
    <property type="match status" value="1"/>
</dbReference>
<keyword evidence="11" id="KW-1185">Reference proteome</keyword>
<dbReference type="PANTHER" id="PTHR35333">
    <property type="entry name" value="BETA-LACTAMASE"/>
    <property type="match status" value="1"/>
</dbReference>
<evidence type="ECO:0000256" key="5">
    <source>
        <dbReference type="ARBA" id="ARBA00023251"/>
    </source>
</evidence>
<keyword evidence="8" id="KW-0732">Signal</keyword>
<evidence type="ECO:0000256" key="1">
    <source>
        <dbReference type="ARBA" id="ARBA00001526"/>
    </source>
</evidence>
<dbReference type="PANTHER" id="PTHR35333:SF3">
    <property type="entry name" value="BETA-LACTAMASE-TYPE TRANSPEPTIDASE FOLD CONTAINING PROTEIN"/>
    <property type="match status" value="1"/>
</dbReference>
<feature type="signal peptide" evidence="8">
    <location>
        <begin position="1"/>
        <end position="26"/>
    </location>
</feature>
<feature type="region of interest" description="Disordered" evidence="7">
    <location>
        <begin position="166"/>
        <end position="187"/>
    </location>
</feature>
<dbReference type="Pfam" id="PF13354">
    <property type="entry name" value="Beta-lactamase2"/>
    <property type="match status" value="1"/>
</dbReference>
<dbReference type="EMBL" id="BPRB01000056">
    <property type="protein sequence ID" value="GJE58901.1"/>
    <property type="molecule type" value="Genomic_DNA"/>
</dbReference>
<dbReference type="Gene3D" id="3.40.710.10">
    <property type="entry name" value="DD-peptidase/beta-lactamase superfamily"/>
    <property type="match status" value="1"/>
</dbReference>
<dbReference type="SUPFAM" id="SSF56601">
    <property type="entry name" value="beta-lactamase/transpeptidase-like"/>
    <property type="match status" value="1"/>
</dbReference>
<dbReference type="EC" id="3.5.2.6" evidence="3 6"/>
<dbReference type="PRINTS" id="PR00118">
    <property type="entry name" value="BLACTAMASEA"/>
</dbReference>
<reference evidence="10" key="2">
    <citation type="submission" date="2021-08" db="EMBL/GenBank/DDBJ databases">
        <authorList>
            <person name="Tani A."/>
            <person name="Ola A."/>
            <person name="Ogura Y."/>
            <person name="Katsura K."/>
            <person name="Hayashi T."/>
        </authorList>
    </citation>
    <scope>NUCLEOTIDE SEQUENCE</scope>
    <source>
        <strain evidence="10">DSM 23632</strain>
    </source>
</reference>
<dbReference type="PROSITE" id="PS00146">
    <property type="entry name" value="BETA_LACTAMASE_A"/>
    <property type="match status" value="1"/>
</dbReference>
<keyword evidence="4 6" id="KW-0378">Hydrolase</keyword>
<feature type="chain" id="PRO_5046734194" description="Beta-lactamase" evidence="8">
    <location>
        <begin position="27"/>
        <end position="295"/>
    </location>
</feature>
<feature type="domain" description="Beta-lactamase class A catalytic" evidence="9">
    <location>
        <begin position="49"/>
        <end position="268"/>
    </location>
</feature>
<dbReference type="InterPro" id="IPR023650">
    <property type="entry name" value="Beta-lactam_class-A_AS"/>
</dbReference>
<reference evidence="10" key="1">
    <citation type="journal article" date="2021" name="Front. Microbiol.">
        <title>Comprehensive Comparative Genomics and Phenotyping of Methylobacterium Species.</title>
        <authorList>
            <person name="Alessa O."/>
            <person name="Ogura Y."/>
            <person name="Fujitani Y."/>
            <person name="Takami H."/>
            <person name="Hayashi T."/>
            <person name="Sahin N."/>
            <person name="Tani A."/>
        </authorList>
    </citation>
    <scope>NUCLEOTIDE SEQUENCE</scope>
    <source>
        <strain evidence="10">DSM 23632</strain>
    </source>
</reference>
<evidence type="ECO:0000256" key="6">
    <source>
        <dbReference type="RuleBase" id="RU361140"/>
    </source>
</evidence>
<proteinExistence type="inferred from homology"/>
<evidence type="ECO:0000256" key="7">
    <source>
        <dbReference type="SAM" id="MobiDB-lite"/>
    </source>
</evidence>
<name>A0ABQ4TV08_9HYPH</name>
<dbReference type="Proteomes" id="UP001055057">
    <property type="component" value="Unassembled WGS sequence"/>
</dbReference>
<evidence type="ECO:0000313" key="10">
    <source>
        <dbReference type="EMBL" id="GJE58901.1"/>
    </source>
</evidence>
<evidence type="ECO:0000256" key="2">
    <source>
        <dbReference type="ARBA" id="ARBA00009009"/>
    </source>
</evidence>
<comment type="caution">
    <text evidence="10">The sequence shown here is derived from an EMBL/GenBank/DDBJ whole genome shotgun (WGS) entry which is preliminary data.</text>
</comment>